<reference evidence="3" key="1">
    <citation type="submission" date="2011-11" db="EMBL/GenBank/DDBJ databases">
        <title>Complete sequence of Desulfosporosinus orientis DSM 765.</title>
        <authorList>
            <person name="Lucas S."/>
            <person name="Han J."/>
            <person name="Lapidus A."/>
            <person name="Cheng J.-F."/>
            <person name="Goodwin L."/>
            <person name="Pitluck S."/>
            <person name="Peters L."/>
            <person name="Ovchinnikova G."/>
            <person name="Teshima H."/>
            <person name="Detter J.C."/>
            <person name="Han C."/>
            <person name="Tapia R."/>
            <person name="Land M."/>
            <person name="Hauser L."/>
            <person name="Kyrpides N."/>
            <person name="Ivanova N."/>
            <person name="Pagani I."/>
            <person name="Pester M."/>
            <person name="Spring S."/>
            <person name="Ollivier B."/>
            <person name="Rattei T."/>
            <person name="Klenk H.-P."/>
            <person name="Wagner M."/>
            <person name="Loy A."/>
            <person name="Woyke T."/>
        </authorList>
    </citation>
    <scope>NUCLEOTIDE SEQUENCE [LARGE SCALE GENOMIC DNA]</scope>
    <source>
        <strain evidence="3">ATCC 19365 / DSM 765 / NCIMB 8382 / VKM B-1628</strain>
    </source>
</reference>
<dbReference type="eggNOG" id="ENOG5032SEM">
    <property type="taxonomic scope" value="Bacteria"/>
</dbReference>
<organism evidence="2 3">
    <name type="scientific">Desulfosporosinus orientis (strain ATCC 19365 / DSM 765 / NCIMB 8382 / VKM B-1628 / Singapore I)</name>
    <name type="common">Desulfotomaculum orientis</name>
    <dbReference type="NCBI Taxonomy" id="768706"/>
    <lineage>
        <taxon>Bacteria</taxon>
        <taxon>Bacillati</taxon>
        <taxon>Bacillota</taxon>
        <taxon>Clostridia</taxon>
        <taxon>Eubacteriales</taxon>
        <taxon>Desulfitobacteriaceae</taxon>
        <taxon>Desulfosporosinus</taxon>
    </lineage>
</organism>
<keyword evidence="3" id="KW-1185">Reference proteome</keyword>
<sequence length="125" mass="13907">MYKGGRIIASLIIFVGLFTIPFFYNLGKANAGPEIDAQQLADFQSIEPSVNMIANHPQMFNQWRDELVRNGKTVYVNSEGKEIDISLEKLEGTDQSSQFCVSCHNYTAVDPTCWDCHSGPEGATK</sequence>
<proteinExistence type="predicted"/>
<dbReference type="InterPro" id="IPR036280">
    <property type="entry name" value="Multihaem_cyt_sf"/>
</dbReference>
<keyword evidence="1" id="KW-0812">Transmembrane</keyword>
<accession>G7W5W4</accession>
<keyword evidence="1" id="KW-1133">Transmembrane helix</keyword>
<dbReference type="KEGG" id="dor:Desor_1700"/>
<dbReference type="InterPro" id="IPR047668">
    <property type="entry name" value="DsrJ"/>
</dbReference>
<dbReference type="OrthoDB" id="9790557at2"/>
<feature type="transmembrane region" description="Helical" evidence="1">
    <location>
        <begin position="7"/>
        <end position="24"/>
    </location>
</feature>
<dbReference type="HOGENOM" id="CLU_130444_0_0_9"/>
<dbReference type="PATRIC" id="fig|768706.3.peg.1696"/>
<gene>
    <name evidence="2" type="ordered locus">Desor_1700</name>
</gene>
<dbReference type="AlphaFoldDB" id="G7W5W4"/>
<dbReference type="Proteomes" id="UP000006346">
    <property type="component" value="Chromosome"/>
</dbReference>
<dbReference type="SUPFAM" id="SSF48695">
    <property type="entry name" value="Multiheme cytochromes"/>
    <property type="match status" value="1"/>
</dbReference>
<dbReference type="RefSeq" id="WP_014184159.1">
    <property type="nucleotide sequence ID" value="NC_016584.1"/>
</dbReference>
<reference evidence="2 3" key="2">
    <citation type="journal article" date="2012" name="J. Bacteriol.">
        <title>Complete genome sequences of Desulfosporosinus orientis DSM765T, Desulfosporosinus youngiae DSM17734T, Desulfosporosinus meridiei DSM13257T, and Desulfosporosinus acidiphilus DSM22704T.</title>
        <authorList>
            <person name="Pester M."/>
            <person name="Brambilla E."/>
            <person name="Alazard D."/>
            <person name="Rattei T."/>
            <person name="Weinmaier T."/>
            <person name="Han J."/>
            <person name="Lucas S."/>
            <person name="Lapidus A."/>
            <person name="Cheng J.F."/>
            <person name="Goodwin L."/>
            <person name="Pitluck S."/>
            <person name="Peters L."/>
            <person name="Ovchinnikova G."/>
            <person name="Teshima H."/>
            <person name="Detter J.C."/>
            <person name="Han C.S."/>
            <person name="Tapia R."/>
            <person name="Land M.L."/>
            <person name="Hauser L."/>
            <person name="Kyrpides N.C."/>
            <person name="Ivanova N.N."/>
            <person name="Pagani I."/>
            <person name="Huntmann M."/>
            <person name="Wei C.L."/>
            <person name="Davenport K.W."/>
            <person name="Daligault H."/>
            <person name="Chain P.S."/>
            <person name="Chen A."/>
            <person name="Mavromatis K."/>
            <person name="Markowitz V."/>
            <person name="Szeto E."/>
            <person name="Mikhailova N."/>
            <person name="Pati A."/>
            <person name="Wagner M."/>
            <person name="Woyke T."/>
            <person name="Ollivier B."/>
            <person name="Klenk H.P."/>
            <person name="Spring S."/>
            <person name="Loy A."/>
        </authorList>
    </citation>
    <scope>NUCLEOTIDE SEQUENCE [LARGE SCALE GENOMIC DNA]</scope>
    <source>
        <strain evidence="3">ATCC 19365 / DSM 765 / NCIMB 8382 / VKM B-1628</strain>
    </source>
</reference>
<dbReference type="STRING" id="768706.Desor_1700"/>
<evidence type="ECO:0000313" key="2">
    <source>
        <dbReference type="EMBL" id="AET67340.1"/>
    </source>
</evidence>
<protein>
    <submittedName>
        <fullName evidence="2">Uncharacterized protein</fullName>
    </submittedName>
</protein>
<keyword evidence="1" id="KW-0472">Membrane</keyword>
<name>G7W5W4_DESOD</name>
<evidence type="ECO:0000256" key="1">
    <source>
        <dbReference type="SAM" id="Phobius"/>
    </source>
</evidence>
<dbReference type="NCBIfam" id="NF038038">
    <property type="entry name" value="cytoc_DsrJ"/>
    <property type="match status" value="1"/>
</dbReference>
<dbReference type="EMBL" id="CP003108">
    <property type="protein sequence ID" value="AET67340.1"/>
    <property type="molecule type" value="Genomic_DNA"/>
</dbReference>
<evidence type="ECO:0000313" key="3">
    <source>
        <dbReference type="Proteomes" id="UP000006346"/>
    </source>
</evidence>